<dbReference type="EMBL" id="JBBPBN010000740">
    <property type="protein sequence ID" value="KAK8482754.1"/>
    <property type="molecule type" value="Genomic_DNA"/>
</dbReference>
<proteinExistence type="predicted"/>
<evidence type="ECO:0000313" key="2">
    <source>
        <dbReference type="EMBL" id="KAK8482754.1"/>
    </source>
</evidence>
<feature type="transmembrane region" description="Helical" evidence="1">
    <location>
        <begin position="6"/>
        <end position="25"/>
    </location>
</feature>
<keyword evidence="1" id="KW-0472">Membrane</keyword>
<sequence length="132" mass="15021">MWLVNLLSTFIGCLGVFLEFCYLLSRPELGLLRGFHPLPSTLSPSSQLNREYTNNLRPTSKNDLYERQAYSPAAKHNQSKLCLERIDFRERFKPHSTGLMKLGLPVFAEYLVISDKSAALHEYAARNRNGGC</sequence>
<organism evidence="2 3">
    <name type="scientific">Hibiscus sabdariffa</name>
    <name type="common">roselle</name>
    <dbReference type="NCBI Taxonomy" id="183260"/>
    <lineage>
        <taxon>Eukaryota</taxon>
        <taxon>Viridiplantae</taxon>
        <taxon>Streptophyta</taxon>
        <taxon>Embryophyta</taxon>
        <taxon>Tracheophyta</taxon>
        <taxon>Spermatophyta</taxon>
        <taxon>Magnoliopsida</taxon>
        <taxon>eudicotyledons</taxon>
        <taxon>Gunneridae</taxon>
        <taxon>Pentapetalae</taxon>
        <taxon>rosids</taxon>
        <taxon>malvids</taxon>
        <taxon>Malvales</taxon>
        <taxon>Malvaceae</taxon>
        <taxon>Malvoideae</taxon>
        <taxon>Hibiscus</taxon>
    </lineage>
</organism>
<name>A0ABR1ZPZ7_9ROSI</name>
<keyword evidence="1" id="KW-0812">Transmembrane</keyword>
<accession>A0ABR1ZPZ7</accession>
<evidence type="ECO:0000256" key="1">
    <source>
        <dbReference type="SAM" id="Phobius"/>
    </source>
</evidence>
<comment type="caution">
    <text evidence="2">The sequence shown here is derived from an EMBL/GenBank/DDBJ whole genome shotgun (WGS) entry which is preliminary data.</text>
</comment>
<evidence type="ECO:0000313" key="3">
    <source>
        <dbReference type="Proteomes" id="UP001396334"/>
    </source>
</evidence>
<dbReference type="Proteomes" id="UP001396334">
    <property type="component" value="Unassembled WGS sequence"/>
</dbReference>
<protein>
    <submittedName>
        <fullName evidence="2">Uncharacterized protein</fullName>
    </submittedName>
</protein>
<keyword evidence="1" id="KW-1133">Transmembrane helix</keyword>
<gene>
    <name evidence="2" type="ORF">V6N11_055090</name>
</gene>
<keyword evidence="3" id="KW-1185">Reference proteome</keyword>
<reference evidence="2 3" key="1">
    <citation type="journal article" date="2024" name="G3 (Bethesda)">
        <title>Genome assembly of Hibiscus sabdariffa L. provides insights into metabolisms of medicinal natural products.</title>
        <authorList>
            <person name="Kim T."/>
        </authorList>
    </citation>
    <scope>NUCLEOTIDE SEQUENCE [LARGE SCALE GENOMIC DNA]</scope>
    <source>
        <strain evidence="2">TK-2024</strain>
        <tissue evidence="2">Old leaves</tissue>
    </source>
</reference>